<feature type="region of interest" description="Disordered" evidence="1">
    <location>
        <begin position="98"/>
        <end position="117"/>
    </location>
</feature>
<dbReference type="STRING" id="224129.A0A1W4XS40"/>
<keyword evidence="2" id="KW-1185">Reference proteome</keyword>
<protein>
    <submittedName>
        <fullName evidence="3">Slowpoke-binding protein isoform X1</fullName>
    </submittedName>
</protein>
<feature type="compositionally biased region" description="Basic and acidic residues" evidence="1">
    <location>
        <begin position="103"/>
        <end position="117"/>
    </location>
</feature>
<accession>A0A1W4XS40</accession>
<dbReference type="FunCoup" id="A0A1W4XS40">
    <property type="interactions" value="109"/>
</dbReference>
<dbReference type="OrthoDB" id="10045021at2759"/>
<proteinExistence type="predicted"/>
<dbReference type="SUPFAM" id="SSF56112">
    <property type="entry name" value="Protein kinase-like (PK-like)"/>
    <property type="match status" value="1"/>
</dbReference>
<organism evidence="2 3">
    <name type="scientific">Agrilus planipennis</name>
    <name type="common">Emerald ash borer</name>
    <name type="synonym">Agrilus marcopoli</name>
    <dbReference type="NCBI Taxonomy" id="224129"/>
    <lineage>
        <taxon>Eukaryota</taxon>
        <taxon>Metazoa</taxon>
        <taxon>Ecdysozoa</taxon>
        <taxon>Arthropoda</taxon>
        <taxon>Hexapoda</taxon>
        <taxon>Insecta</taxon>
        <taxon>Pterygota</taxon>
        <taxon>Neoptera</taxon>
        <taxon>Endopterygota</taxon>
        <taxon>Coleoptera</taxon>
        <taxon>Polyphaga</taxon>
        <taxon>Elateriformia</taxon>
        <taxon>Buprestoidea</taxon>
        <taxon>Buprestidae</taxon>
        <taxon>Agrilinae</taxon>
        <taxon>Agrilus</taxon>
    </lineage>
</organism>
<reference evidence="3" key="1">
    <citation type="submission" date="2025-08" db="UniProtKB">
        <authorList>
            <consortium name="RefSeq"/>
        </authorList>
    </citation>
    <scope>IDENTIFICATION</scope>
    <source>
        <tissue evidence="3">Entire body</tissue>
    </source>
</reference>
<feature type="region of interest" description="Disordered" evidence="1">
    <location>
        <begin position="28"/>
        <end position="84"/>
    </location>
</feature>
<dbReference type="InParanoid" id="A0A1W4XS40"/>
<dbReference type="RefSeq" id="XP_018335283.1">
    <property type="nucleotide sequence ID" value="XM_018479781.1"/>
</dbReference>
<dbReference type="Proteomes" id="UP000192223">
    <property type="component" value="Unplaced"/>
</dbReference>
<dbReference type="AlphaFoldDB" id="A0A1W4XS40"/>
<gene>
    <name evidence="3" type="primary">LOC108744156</name>
</gene>
<dbReference type="GeneID" id="108744156"/>
<name>A0A1W4XS40_AGRPL</name>
<dbReference type="CTD" id="34038"/>
<evidence type="ECO:0000313" key="2">
    <source>
        <dbReference type="Proteomes" id="UP000192223"/>
    </source>
</evidence>
<feature type="compositionally biased region" description="Polar residues" evidence="1">
    <location>
        <begin position="45"/>
        <end position="58"/>
    </location>
</feature>
<sequence>MFNIYQNIKPKEEKDEEMVIGHDRFCQRRPSRSSYRRKRRMSRRAQSATEFSKASLSAAQKRVAFRARSQSSDDKNDSSTQSTSMSVESIIKLFSSKSGSSVPRHEYSALRTDSGSERHKLEKQIRNGVFSICKEFLSMSDRYEFRTQLGDIGSRADKHWFIVQDTELGAERLLSLVGLPSTCPITPSPETRRTFLSLFRGLQHPYIHPILDLEFWDSQVALISPLNLTGSLKDLIYGTYWHDDWELKSNKKGIGLPLWQVQRLSRQILEALMFLRDRSFPPFYCLHSGNVILQNGVARLAGLENPFLGVTPRSPNVPDIPAFGHLLFEMAAGYELPSPPSPAHLQLELERVPKVVEVIRLIFQNSVHITLEDILACDLFRGVELRELRGVNGFQGRFSPDVVQLLDAVKKPSTTIRRKSVTRQQSFCQLEDIVEETEDSDCNEVLSTVCR</sequence>
<dbReference type="InterPro" id="IPR011009">
    <property type="entry name" value="Kinase-like_dom_sf"/>
</dbReference>
<evidence type="ECO:0000256" key="1">
    <source>
        <dbReference type="SAM" id="MobiDB-lite"/>
    </source>
</evidence>
<feature type="compositionally biased region" description="Basic residues" evidence="1">
    <location>
        <begin position="28"/>
        <end position="43"/>
    </location>
</feature>
<evidence type="ECO:0000313" key="3">
    <source>
        <dbReference type="RefSeq" id="XP_018335283.1"/>
    </source>
</evidence>
<dbReference type="KEGG" id="apln:108744156"/>